<dbReference type="PANTHER" id="PTHR45653:SF6">
    <property type="entry name" value="DEDICATOR OF CYTOKINESIS PROTEIN 2"/>
    <property type="match status" value="1"/>
</dbReference>
<dbReference type="GO" id="GO:0005085">
    <property type="term" value="F:guanyl-nucleotide exchange factor activity"/>
    <property type="evidence" value="ECO:0007669"/>
    <property type="project" value="InterPro"/>
</dbReference>
<dbReference type="GO" id="GO:0007264">
    <property type="term" value="P:small GTPase-mediated signal transduction"/>
    <property type="evidence" value="ECO:0007669"/>
    <property type="project" value="InterPro"/>
</dbReference>
<reference evidence="3" key="3">
    <citation type="submission" date="2025-09" db="UniProtKB">
        <authorList>
            <consortium name="Ensembl"/>
        </authorList>
    </citation>
    <scope>IDENTIFICATION</scope>
</reference>
<keyword evidence="4" id="KW-1185">Reference proteome</keyword>
<reference evidence="3" key="2">
    <citation type="submission" date="2025-08" db="UniProtKB">
        <authorList>
            <consortium name="Ensembl"/>
        </authorList>
    </citation>
    <scope>IDENTIFICATION</scope>
</reference>
<dbReference type="Proteomes" id="UP000016666">
    <property type="component" value="Chromosome 14"/>
</dbReference>
<protein>
    <recommendedName>
        <fullName evidence="2">DOCKER domain-containing protein</fullName>
    </recommendedName>
</protein>
<dbReference type="GO" id="GO:0007520">
    <property type="term" value="P:myoblast fusion"/>
    <property type="evidence" value="ECO:0007669"/>
    <property type="project" value="TreeGrafter"/>
</dbReference>
<sequence>MSMTNEKILMMINQYQSDENLPINPLSMLLNGIVDPAVMGGFAKYEKAFFTEEYIRDHPEDQEKLNRLKDLIAWQIPFLGAGIKIHERRVSDNLRPFHDRMEECFKHLKVKVEKQYGARELPDFDDKRVGRPRSMLRSYRQLSVISLTSMNSDCSTPNKIASESFDLEVMLPKPVKSESEENSLQINLHPEVKMRRSKKRTKRSSVVFADEKTAPDISISDMKCLSRKYEFMSDTNLSEHVVAPQKTSVLKQMSSVSRSMPTIPGLTLSVSPVSPDETIASHRLSQPVFPSTSDGDKRTVKKKKVNQLFKTMRISKVLEDGKYSVEHHFKSPSTDLCHHVFNSILLSANEL</sequence>
<dbReference type="GO" id="GO:0005886">
    <property type="term" value="C:plasma membrane"/>
    <property type="evidence" value="ECO:0007669"/>
    <property type="project" value="TreeGrafter"/>
</dbReference>
<dbReference type="InterPro" id="IPR043162">
    <property type="entry name" value="DOCK_C_lobe_C"/>
</dbReference>
<reference evidence="3 4" key="1">
    <citation type="submission" date="2017-10" db="EMBL/GenBank/DDBJ databases">
        <title>A new Pekin duck reference genome.</title>
        <authorList>
            <person name="Hou Z.-C."/>
            <person name="Zhou Z.-K."/>
            <person name="Zhu F."/>
            <person name="Hou S.-S."/>
        </authorList>
    </citation>
    <scope>NUCLEOTIDE SEQUENCE [LARGE SCALE GENOMIC DNA]</scope>
</reference>
<dbReference type="GO" id="GO:0005737">
    <property type="term" value="C:cytoplasm"/>
    <property type="evidence" value="ECO:0007669"/>
    <property type="project" value="TreeGrafter"/>
</dbReference>
<dbReference type="InterPro" id="IPR027357">
    <property type="entry name" value="DOCKER_dom"/>
</dbReference>
<evidence type="ECO:0000313" key="4">
    <source>
        <dbReference type="Proteomes" id="UP000016666"/>
    </source>
</evidence>
<dbReference type="GO" id="GO:0031267">
    <property type="term" value="F:small GTPase binding"/>
    <property type="evidence" value="ECO:0007669"/>
    <property type="project" value="TreeGrafter"/>
</dbReference>
<dbReference type="InterPro" id="IPR046773">
    <property type="entry name" value="DOCKER_Lobe_C"/>
</dbReference>
<dbReference type="AlphaFoldDB" id="A0A493TZX7"/>
<dbReference type="PROSITE" id="PS51651">
    <property type="entry name" value="DOCKER"/>
    <property type="match status" value="1"/>
</dbReference>
<proteinExistence type="inferred from homology"/>
<evidence type="ECO:0000259" key="2">
    <source>
        <dbReference type="PROSITE" id="PS51651"/>
    </source>
</evidence>
<dbReference type="InterPro" id="IPR026791">
    <property type="entry name" value="DOCK"/>
</dbReference>
<dbReference type="PANTHER" id="PTHR45653">
    <property type="entry name" value="DEDICATOR OF CYTOKINESIS"/>
    <property type="match status" value="1"/>
</dbReference>
<comment type="similarity">
    <text evidence="1">Belongs to the DOCK family.</text>
</comment>
<dbReference type="Gene3D" id="1.20.58.740">
    <property type="match status" value="1"/>
</dbReference>
<organism evidence="3 4">
    <name type="scientific">Anas platyrhynchos platyrhynchos</name>
    <name type="common">Northern mallard</name>
    <dbReference type="NCBI Taxonomy" id="8840"/>
    <lineage>
        <taxon>Eukaryota</taxon>
        <taxon>Metazoa</taxon>
        <taxon>Chordata</taxon>
        <taxon>Craniata</taxon>
        <taxon>Vertebrata</taxon>
        <taxon>Euteleostomi</taxon>
        <taxon>Archelosauria</taxon>
        <taxon>Archosauria</taxon>
        <taxon>Dinosauria</taxon>
        <taxon>Saurischia</taxon>
        <taxon>Theropoda</taxon>
        <taxon>Coelurosauria</taxon>
        <taxon>Aves</taxon>
        <taxon>Neognathae</taxon>
        <taxon>Galloanserae</taxon>
        <taxon>Anseriformes</taxon>
        <taxon>Anatidae</taxon>
        <taxon>Anatinae</taxon>
        <taxon>Anas</taxon>
    </lineage>
</organism>
<dbReference type="GeneTree" id="ENSGT00940000154903"/>
<accession>A0A493TZX7</accession>
<dbReference type="FunFam" id="1.20.58.740:FF:000004">
    <property type="entry name" value="Dedicator of cytokinesis protein 1"/>
    <property type="match status" value="1"/>
</dbReference>
<dbReference type="GO" id="GO:0016477">
    <property type="term" value="P:cell migration"/>
    <property type="evidence" value="ECO:0007669"/>
    <property type="project" value="TreeGrafter"/>
</dbReference>
<dbReference type="Ensembl" id="ENSAPLT00000021535.1">
    <property type="protein sequence ID" value="ENSAPLP00000031427.1"/>
    <property type="gene ID" value="ENSAPLG00000012356.2"/>
</dbReference>
<evidence type="ECO:0000256" key="1">
    <source>
        <dbReference type="PROSITE-ProRule" id="PRU00984"/>
    </source>
</evidence>
<evidence type="ECO:0000313" key="3">
    <source>
        <dbReference type="Ensembl" id="ENSAPLP00000031427.1"/>
    </source>
</evidence>
<name>A0A493TZX7_ANAPP</name>
<feature type="domain" description="DOCKER" evidence="2">
    <location>
        <begin position="1"/>
        <end position="121"/>
    </location>
</feature>
<dbReference type="Pfam" id="PF20421">
    <property type="entry name" value="DHR-2_Lobe_C"/>
    <property type="match status" value="1"/>
</dbReference>